<dbReference type="SUPFAM" id="SSF53850">
    <property type="entry name" value="Periplasmic binding protein-like II"/>
    <property type="match status" value="1"/>
</dbReference>
<dbReference type="eggNOG" id="arCOG01801">
    <property type="taxonomic scope" value="Archaea"/>
</dbReference>
<organism evidence="1 2">
    <name type="scientific">Archaeoglobus veneficus (strain DSM 11195 / SNP6)</name>
    <dbReference type="NCBI Taxonomy" id="693661"/>
    <lineage>
        <taxon>Archaea</taxon>
        <taxon>Methanobacteriati</taxon>
        <taxon>Methanobacteriota</taxon>
        <taxon>Archaeoglobi</taxon>
        <taxon>Archaeoglobales</taxon>
        <taxon>Archaeoglobaceae</taxon>
        <taxon>Archaeoglobus</taxon>
    </lineage>
</organism>
<sequence length="336" mass="35993">MKAKLFLLLVLGAALILSGCAQEKQVTPVEQETPAAEETKATPEEIHVTILTGGAAGTYYPIGGAMANVINEHVKGVKATAVTSGASVANARKIGNGEAELALLQNDIAYYAYTGTEMFKDNKIENIRGVATLYPEVVQIVTLKDKGIKTIYDLKGKRVAVGAPGSGTAVAALQILGTVGIDESNTDIRYLNFKEVADALKDGTIDAGFIVAGVPTAAVSDIAAVKDVQIVEIPDEIFQKLSEQYKFYIQYTIPAGSYKGVDEDVKSVAVLAMLATREDMPEDVIYEITKAIFEHRDELVAAHKRAEDITLETALDGMSIPLHPGAEKYYKEKGLI</sequence>
<dbReference type="PROSITE" id="PS51257">
    <property type="entry name" value="PROKAR_LIPOPROTEIN"/>
    <property type="match status" value="1"/>
</dbReference>
<dbReference type="Gene3D" id="3.40.190.10">
    <property type="entry name" value="Periplasmic binding protein-like II"/>
    <property type="match status" value="2"/>
</dbReference>
<evidence type="ECO:0000313" key="1">
    <source>
        <dbReference type="EMBL" id="AEA46471.1"/>
    </source>
</evidence>
<keyword evidence="1" id="KW-0675">Receptor</keyword>
<dbReference type="InterPro" id="IPR011852">
    <property type="entry name" value="TRAP_TAXI"/>
</dbReference>
<dbReference type="PANTHER" id="PTHR42941">
    <property type="entry name" value="SLL1037 PROTEIN"/>
    <property type="match status" value="1"/>
</dbReference>
<dbReference type="AlphaFoldDB" id="F2KPW4"/>
<dbReference type="HOGENOM" id="CLU_033215_4_1_2"/>
<dbReference type="CDD" id="cd13567">
    <property type="entry name" value="PBP2_TtGluBP"/>
    <property type="match status" value="1"/>
</dbReference>
<gene>
    <name evidence="1" type="ordered locus">Arcve_0439</name>
</gene>
<keyword evidence="2" id="KW-1185">Reference proteome</keyword>
<name>F2KPW4_ARCVS</name>
<dbReference type="Proteomes" id="UP000008136">
    <property type="component" value="Chromosome"/>
</dbReference>
<dbReference type="PANTHER" id="PTHR42941:SF1">
    <property type="entry name" value="SLL1037 PROTEIN"/>
    <property type="match status" value="1"/>
</dbReference>
<dbReference type="NCBIfam" id="TIGR02122">
    <property type="entry name" value="TRAP_TAXI"/>
    <property type="match status" value="1"/>
</dbReference>
<dbReference type="RefSeq" id="WP_013683145.1">
    <property type="nucleotide sequence ID" value="NC_015320.1"/>
</dbReference>
<reference evidence="1 2" key="1">
    <citation type="submission" date="2011-03" db="EMBL/GenBank/DDBJ databases">
        <title>The complete genome of Archaeoglobus veneficus SNP6.</title>
        <authorList>
            <consortium name="US DOE Joint Genome Institute (JGI-PGF)"/>
            <person name="Lucas S."/>
            <person name="Copeland A."/>
            <person name="Lapidus A."/>
            <person name="Bruce D."/>
            <person name="Goodwin L."/>
            <person name="Pitluck S."/>
            <person name="Kyrpides N."/>
            <person name="Mavromatis K."/>
            <person name="Pagani I."/>
            <person name="Ivanova N."/>
            <person name="Mikhailova N."/>
            <person name="Lu M."/>
            <person name="Detter J.C."/>
            <person name="Tapia R."/>
            <person name="Han C."/>
            <person name="Land M."/>
            <person name="Hauser L."/>
            <person name="Markowitz V."/>
            <person name="Cheng J.-F."/>
            <person name="Hugenholtz P."/>
            <person name="Woyke T."/>
            <person name="Wu D."/>
            <person name="Spring S."/>
            <person name="Brambilla E."/>
            <person name="Klenk H.-P."/>
            <person name="Eisen J.A."/>
        </authorList>
    </citation>
    <scope>NUCLEOTIDE SEQUENCE [LARGE SCALE GENOMIC DNA]</scope>
    <source>
        <strain>SNP6</strain>
    </source>
</reference>
<dbReference type="KEGG" id="ave:Arcve_0439"/>
<dbReference type="OrthoDB" id="27995at2157"/>
<dbReference type="STRING" id="693661.Arcve_0439"/>
<proteinExistence type="predicted"/>
<dbReference type="GeneID" id="10393534"/>
<protein>
    <submittedName>
        <fullName evidence="1">TRAP transporter solute receptor, TAXI family</fullName>
    </submittedName>
</protein>
<dbReference type="EMBL" id="CP002588">
    <property type="protein sequence ID" value="AEA46471.1"/>
    <property type="molecule type" value="Genomic_DNA"/>
</dbReference>
<evidence type="ECO:0000313" key="2">
    <source>
        <dbReference type="Proteomes" id="UP000008136"/>
    </source>
</evidence>
<accession>F2KPW4</accession>
<dbReference type="Pfam" id="PF16868">
    <property type="entry name" value="NMT1_3"/>
    <property type="match status" value="1"/>
</dbReference>